<feature type="compositionally biased region" description="Polar residues" evidence="1">
    <location>
        <begin position="96"/>
        <end position="108"/>
    </location>
</feature>
<reference evidence="2" key="1">
    <citation type="submission" date="2018-10" db="EMBL/GenBank/DDBJ databases">
        <title>Effector identification in a new, highly contiguous assembly of the strawberry crown rot pathogen Phytophthora cactorum.</title>
        <authorList>
            <person name="Armitage A.D."/>
            <person name="Nellist C.F."/>
            <person name="Bates H."/>
            <person name="Vickerstaff R.J."/>
            <person name="Harrison R.J."/>
        </authorList>
    </citation>
    <scope>NUCLEOTIDE SEQUENCE</scope>
    <source>
        <strain evidence="2">P415</strain>
        <strain evidence="3">P421</strain>
    </source>
</reference>
<dbReference type="VEuPathDB" id="FungiDB:PC110_g9372"/>
<dbReference type="Proteomes" id="UP000760860">
    <property type="component" value="Unassembled WGS sequence"/>
</dbReference>
<feature type="region of interest" description="Disordered" evidence="1">
    <location>
        <begin position="52"/>
        <end position="108"/>
    </location>
</feature>
<accession>A0A8T1FPN4</accession>
<sequence>MTIKCFSVHATDATSEISKEEASDHDTVNSINTITAFYQEFGLSIRRWSASSLGVPSSSTGATVAVAEPSGRESAALTSKDTSPSVEISPRAGSPVDQQAARSSFRSS</sequence>
<comment type="caution">
    <text evidence="2">The sequence shown here is derived from an EMBL/GenBank/DDBJ whole genome shotgun (WGS) entry which is preliminary data.</text>
</comment>
<evidence type="ECO:0000313" key="2">
    <source>
        <dbReference type="EMBL" id="KAG2972284.1"/>
    </source>
</evidence>
<feature type="compositionally biased region" description="Polar residues" evidence="1">
    <location>
        <begin position="76"/>
        <end position="86"/>
    </location>
</feature>
<feature type="compositionally biased region" description="Polar residues" evidence="1">
    <location>
        <begin position="52"/>
        <end position="62"/>
    </location>
</feature>
<dbReference type="Proteomes" id="UP000697107">
    <property type="component" value="Unassembled WGS sequence"/>
</dbReference>
<name>A0A8T1FPN4_9STRA</name>
<protein>
    <submittedName>
        <fullName evidence="2">Uncharacterized protein</fullName>
    </submittedName>
</protein>
<evidence type="ECO:0000256" key="1">
    <source>
        <dbReference type="SAM" id="MobiDB-lite"/>
    </source>
</evidence>
<proteinExistence type="predicted"/>
<dbReference type="AlphaFoldDB" id="A0A8T1FPN4"/>
<dbReference type="EMBL" id="RCML01000625">
    <property type="protein sequence ID" value="KAG2972284.1"/>
    <property type="molecule type" value="Genomic_DNA"/>
</dbReference>
<dbReference type="EMBL" id="RCMV01000618">
    <property type="protein sequence ID" value="KAG3214684.1"/>
    <property type="molecule type" value="Genomic_DNA"/>
</dbReference>
<evidence type="ECO:0000313" key="3">
    <source>
        <dbReference type="EMBL" id="KAG3214684.1"/>
    </source>
</evidence>
<organism evidence="2 4">
    <name type="scientific">Phytophthora cactorum</name>
    <dbReference type="NCBI Taxonomy" id="29920"/>
    <lineage>
        <taxon>Eukaryota</taxon>
        <taxon>Sar</taxon>
        <taxon>Stramenopiles</taxon>
        <taxon>Oomycota</taxon>
        <taxon>Peronosporomycetes</taxon>
        <taxon>Peronosporales</taxon>
        <taxon>Peronosporaceae</taxon>
        <taxon>Phytophthora</taxon>
    </lineage>
</organism>
<gene>
    <name evidence="2" type="ORF">PC118_g15764</name>
    <name evidence="3" type="ORF">PC129_g14406</name>
</gene>
<evidence type="ECO:0000313" key="4">
    <source>
        <dbReference type="Proteomes" id="UP000697107"/>
    </source>
</evidence>